<protein>
    <submittedName>
        <fullName evidence="1">Uncharacterized protein</fullName>
    </submittedName>
</protein>
<reference evidence="1" key="1">
    <citation type="submission" date="2019-10" db="EMBL/GenBank/DDBJ databases">
        <authorList>
            <consortium name="DOE Joint Genome Institute"/>
            <person name="Kuo A."/>
            <person name="Miyauchi S."/>
            <person name="Kiss E."/>
            <person name="Drula E."/>
            <person name="Kohler A."/>
            <person name="Sanchez-Garcia M."/>
            <person name="Andreopoulos B."/>
            <person name="Barry K.W."/>
            <person name="Bonito G."/>
            <person name="Buee M."/>
            <person name="Carver A."/>
            <person name="Chen C."/>
            <person name="Cichocki N."/>
            <person name="Clum A."/>
            <person name="Culley D."/>
            <person name="Crous P.W."/>
            <person name="Fauchery L."/>
            <person name="Girlanda M."/>
            <person name="Hayes R."/>
            <person name="Keri Z."/>
            <person name="Labutti K."/>
            <person name="Lipzen A."/>
            <person name="Lombard V."/>
            <person name="Magnuson J."/>
            <person name="Maillard F."/>
            <person name="Morin E."/>
            <person name="Murat C."/>
            <person name="Nolan M."/>
            <person name="Ohm R."/>
            <person name="Pangilinan J."/>
            <person name="Pereira M."/>
            <person name="Perotto S."/>
            <person name="Peter M."/>
            <person name="Riley R."/>
            <person name="Sitrit Y."/>
            <person name="Stielow B."/>
            <person name="Szollosi G."/>
            <person name="Zifcakova L."/>
            <person name="Stursova M."/>
            <person name="Spatafora J.W."/>
            <person name="Tedersoo L."/>
            <person name="Vaario L.-M."/>
            <person name="Yamada A."/>
            <person name="Yan M."/>
            <person name="Wang P."/>
            <person name="Xu J."/>
            <person name="Bruns T."/>
            <person name="Baldrian P."/>
            <person name="Vilgalys R."/>
            <person name="Henrissat B."/>
            <person name="Grigoriev I.V."/>
            <person name="Hibbett D."/>
            <person name="Nagy L.G."/>
            <person name="Martin F.M."/>
        </authorList>
    </citation>
    <scope>NUCLEOTIDE SEQUENCE</scope>
    <source>
        <strain evidence="1">P2</strain>
    </source>
</reference>
<evidence type="ECO:0000313" key="2">
    <source>
        <dbReference type="Proteomes" id="UP000886501"/>
    </source>
</evidence>
<name>A0ACB6Z1V4_THEGA</name>
<proteinExistence type="predicted"/>
<organism evidence="1 2">
    <name type="scientific">Thelephora ganbajun</name>
    <name type="common">Ganba fungus</name>
    <dbReference type="NCBI Taxonomy" id="370292"/>
    <lineage>
        <taxon>Eukaryota</taxon>
        <taxon>Fungi</taxon>
        <taxon>Dikarya</taxon>
        <taxon>Basidiomycota</taxon>
        <taxon>Agaricomycotina</taxon>
        <taxon>Agaricomycetes</taxon>
        <taxon>Thelephorales</taxon>
        <taxon>Thelephoraceae</taxon>
        <taxon>Thelephora</taxon>
    </lineage>
</organism>
<comment type="caution">
    <text evidence="1">The sequence shown here is derived from an EMBL/GenBank/DDBJ whole genome shotgun (WGS) entry which is preliminary data.</text>
</comment>
<reference evidence="1" key="2">
    <citation type="journal article" date="2020" name="Nat. Commun.">
        <title>Large-scale genome sequencing of mycorrhizal fungi provides insights into the early evolution of symbiotic traits.</title>
        <authorList>
            <person name="Miyauchi S."/>
            <person name="Kiss E."/>
            <person name="Kuo A."/>
            <person name="Drula E."/>
            <person name="Kohler A."/>
            <person name="Sanchez-Garcia M."/>
            <person name="Morin E."/>
            <person name="Andreopoulos B."/>
            <person name="Barry K.W."/>
            <person name="Bonito G."/>
            <person name="Buee M."/>
            <person name="Carver A."/>
            <person name="Chen C."/>
            <person name="Cichocki N."/>
            <person name="Clum A."/>
            <person name="Culley D."/>
            <person name="Crous P.W."/>
            <person name="Fauchery L."/>
            <person name="Girlanda M."/>
            <person name="Hayes R.D."/>
            <person name="Keri Z."/>
            <person name="LaButti K."/>
            <person name="Lipzen A."/>
            <person name="Lombard V."/>
            <person name="Magnuson J."/>
            <person name="Maillard F."/>
            <person name="Murat C."/>
            <person name="Nolan M."/>
            <person name="Ohm R.A."/>
            <person name="Pangilinan J."/>
            <person name="Pereira M.F."/>
            <person name="Perotto S."/>
            <person name="Peter M."/>
            <person name="Pfister S."/>
            <person name="Riley R."/>
            <person name="Sitrit Y."/>
            <person name="Stielow J.B."/>
            <person name="Szollosi G."/>
            <person name="Zifcakova L."/>
            <person name="Stursova M."/>
            <person name="Spatafora J.W."/>
            <person name="Tedersoo L."/>
            <person name="Vaario L.M."/>
            <person name="Yamada A."/>
            <person name="Yan M."/>
            <person name="Wang P."/>
            <person name="Xu J."/>
            <person name="Bruns T."/>
            <person name="Baldrian P."/>
            <person name="Vilgalys R."/>
            <person name="Dunand C."/>
            <person name="Henrissat B."/>
            <person name="Grigoriev I.V."/>
            <person name="Hibbett D."/>
            <person name="Nagy L.G."/>
            <person name="Martin F.M."/>
        </authorList>
    </citation>
    <scope>NUCLEOTIDE SEQUENCE</scope>
    <source>
        <strain evidence="1">P2</strain>
    </source>
</reference>
<dbReference type="Proteomes" id="UP000886501">
    <property type="component" value="Unassembled WGS sequence"/>
</dbReference>
<accession>A0ACB6Z1V4</accession>
<dbReference type="EMBL" id="MU118255">
    <property type="protein sequence ID" value="KAF9643253.1"/>
    <property type="molecule type" value="Genomic_DNA"/>
</dbReference>
<sequence length="133" mass="15130">MDRQQMYPHPRGAQSNLFCRSVRRCTTAPRNTVFGPLHCSLLGTYGIPHQFLWRRHEQERDRVPTPRHPLPQVLRAILAQIVGAISPPIHIAVLCNTFVLTDLTALRGVPIPYPDIGDWARCGNTTWIRTLES</sequence>
<gene>
    <name evidence="1" type="ORF">BDM02DRAFT_1546783</name>
</gene>
<keyword evidence="2" id="KW-1185">Reference proteome</keyword>
<evidence type="ECO:0000313" key="1">
    <source>
        <dbReference type="EMBL" id="KAF9643253.1"/>
    </source>
</evidence>